<feature type="domain" description="IrrE N-terminal-like" evidence="1">
    <location>
        <begin position="76"/>
        <end position="141"/>
    </location>
</feature>
<dbReference type="Gene3D" id="1.10.10.2910">
    <property type="match status" value="1"/>
</dbReference>
<accession>A0A318ERG8</accession>
<proteinExistence type="predicted"/>
<organism evidence="2 3">
    <name type="scientific">Lachnotalea glycerini</name>
    <dbReference type="NCBI Taxonomy" id="1763509"/>
    <lineage>
        <taxon>Bacteria</taxon>
        <taxon>Bacillati</taxon>
        <taxon>Bacillota</taxon>
        <taxon>Clostridia</taxon>
        <taxon>Lachnospirales</taxon>
        <taxon>Lachnospiraceae</taxon>
        <taxon>Lachnotalea</taxon>
    </lineage>
</organism>
<evidence type="ECO:0000313" key="3">
    <source>
        <dbReference type="Proteomes" id="UP000247523"/>
    </source>
</evidence>
<dbReference type="RefSeq" id="WP_110291919.1">
    <property type="nucleotide sequence ID" value="NZ_QICS01000017.1"/>
</dbReference>
<name>A0A318ERG8_9FIRM</name>
<dbReference type="EMBL" id="QICS01000017">
    <property type="protein sequence ID" value="PXV85401.1"/>
    <property type="molecule type" value="Genomic_DNA"/>
</dbReference>
<evidence type="ECO:0000259" key="1">
    <source>
        <dbReference type="Pfam" id="PF06114"/>
    </source>
</evidence>
<dbReference type="Pfam" id="PF06114">
    <property type="entry name" value="Peptidase_M78"/>
    <property type="match status" value="1"/>
</dbReference>
<evidence type="ECO:0000313" key="2">
    <source>
        <dbReference type="EMBL" id="PXV85401.1"/>
    </source>
</evidence>
<sequence>MNYDFIKLKVLDVYKTCNVQSFPIDCFEIYERYDLKAHPYSTLKEPLKSYCYNMSDDSFIYEHTICFNDDDSYPIGRIRFSLMHELGHHVLKHSTNRTESEEIEANIFASHILAPRLVIHYADCKNCNDVASIFDLSIEAASIAFDDYRKWRRKFAAHKLSCADKLTYYYFYDSNQDLFIWKQTVCPACGKTAYNTLDNICSKCSHVTKQIKVIEKLSYMRTSNENLLQDENFKKAERNWLYGDCY</sequence>
<gene>
    <name evidence="2" type="ORF">C8E03_11737</name>
</gene>
<comment type="caution">
    <text evidence="2">The sequence shown here is derived from an EMBL/GenBank/DDBJ whole genome shotgun (WGS) entry which is preliminary data.</text>
</comment>
<dbReference type="Proteomes" id="UP000247523">
    <property type="component" value="Unassembled WGS sequence"/>
</dbReference>
<reference evidence="2 3" key="1">
    <citation type="submission" date="2018-05" db="EMBL/GenBank/DDBJ databases">
        <title>Genomic Encyclopedia of Type Strains, Phase IV (KMG-IV): sequencing the most valuable type-strain genomes for metagenomic binning, comparative biology and taxonomic classification.</title>
        <authorList>
            <person name="Goeker M."/>
        </authorList>
    </citation>
    <scope>NUCLEOTIDE SEQUENCE [LARGE SCALE GENOMIC DNA]</scope>
    <source>
        <strain evidence="2 3">DSM 28816</strain>
    </source>
</reference>
<dbReference type="InterPro" id="IPR010359">
    <property type="entry name" value="IrrE_HExxH"/>
</dbReference>
<dbReference type="AlphaFoldDB" id="A0A318ERG8"/>
<protein>
    <submittedName>
        <fullName evidence="2">Uncharacterized protein DUF955</fullName>
    </submittedName>
</protein>